<proteinExistence type="predicted"/>
<protein>
    <submittedName>
        <fullName evidence="3">Uncharacterized protein</fullName>
    </submittedName>
</protein>
<feature type="compositionally biased region" description="Polar residues" evidence="1">
    <location>
        <begin position="106"/>
        <end position="123"/>
    </location>
</feature>
<reference evidence="3 4" key="1">
    <citation type="submission" date="2023-04" db="EMBL/GenBank/DDBJ databases">
        <title>Funneling lignin-derived compounds into biodiesel using alkali-halophilic Citricoccus sp. P2.</title>
        <authorList>
            <person name="Luo C.-B."/>
        </authorList>
    </citation>
    <scope>NUCLEOTIDE SEQUENCE [LARGE SCALE GENOMIC DNA]</scope>
    <source>
        <strain evidence="3 4">P2</strain>
    </source>
</reference>
<accession>A0ABY8H6Y9</accession>
<name>A0ABY8H6Y9_9MICC</name>
<feature type="region of interest" description="Disordered" evidence="1">
    <location>
        <begin position="60"/>
        <end position="85"/>
    </location>
</feature>
<gene>
    <name evidence="3" type="ORF">P8192_13890</name>
</gene>
<keyword evidence="2" id="KW-0812">Transmembrane</keyword>
<dbReference type="RefSeq" id="WP_278157590.1">
    <property type="nucleotide sequence ID" value="NZ_CP121252.1"/>
</dbReference>
<feature type="transmembrane region" description="Helical" evidence="2">
    <location>
        <begin position="28"/>
        <end position="53"/>
    </location>
</feature>
<keyword evidence="4" id="KW-1185">Reference proteome</keyword>
<evidence type="ECO:0000313" key="4">
    <source>
        <dbReference type="Proteomes" id="UP001219037"/>
    </source>
</evidence>
<dbReference type="EMBL" id="CP121252">
    <property type="protein sequence ID" value="WFP16450.1"/>
    <property type="molecule type" value="Genomic_DNA"/>
</dbReference>
<sequence length="123" mass="12696">MTPVSECLDQACEISSTSFDIMMTVGRFLMTLSAGLFAAYVVFFGGALLLFALRDRLSPKTVTTGRDGDSPASPSKGPVTVSAPVLEGRSAAPAFARTSAAKHSYGSPSRTFQPSSAQGGASL</sequence>
<evidence type="ECO:0000256" key="1">
    <source>
        <dbReference type="SAM" id="MobiDB-lite"/>
    </source>
</evidence>
<evidence type="ECO:0000256" key="2">
    <source>
        <dbReference type="SAM" id="Phobius"/>
    </source>
</evidence>
<organism evidence="3 4">
    <name type="scientific">Citricoccus muralis</name>
    <dbReference type="NCBI Taxonomy" id="169134"/>
    <lineage>
        <taxon>Bacteria</taxon>
        <taxon>Bacillati</taxon>
        <taxon>Actinomycetota</taxon>
        <taxon>Actinomycetes</taxon>
        <taxon>Micrococcales</taxon>
        <taxon>Micrococcaceae</taxon>
        <taxon>Citricoccus</taxon>
    </lineage>
</organism>
<dbReference type="Proteomes" id="UP001219037">
    <property type="component" value="Chromosome"/>
</dbReference>
<feature type="region of interest" description="Disordered" evidence="1">
    <location>
        <begin position="97"/>
        <end position="123"/>
    </location>
</feature>
<evidence type="ECO:0000313" key="3">
    <source>
        <dbReference type="EMBL" id="WFP16450.1"/>
    </source>
</evidence>
<keyword evidence="2" id="KW-0472">Membrane</keyword>
<keyword evidence="2" id="KW-1133">Transmembrane helix</keyword>